<sequence length="630" mass="72651">MQSLRVRQIVWLIVAAGLLVGGGMLQPSLDRLGGEHDLYIASAGQVDMATIRLLPGGLRALAFNYVWMRSQQQHQAGRHYDARQLASLACQLMPSFPGVWAFHAWNMAWNISVTTHTNEERWHWVHQGLTLLRDEAIPHNRKALLLYKELGWIFFFKMGQSLDDMHVYYKRRWASEMQHLLGAPGFGTTAEVIAAFRPIAEAPLDKTTTRQGEWDIQPDQHDKLREDPAVMAYAELLADHDVHIDASLLAAYNRLSLDSSVASVRTAPPKLSLREDRDLSELINDPKHAVARGKMLAFVRAQILWNHYKMDPQWMLDLMERYNAPFDWRIVWPHGLYWITYGIHISEAKGLDDITTINTERIAMFCLRMLIWGGRLVYLDNPDDPDAPWLQYLSDFRYVMATQDEYVRSVEDLIAVAGRQNDPRAFQDNIFRNGHMSFLKDVIPMLYVGYRRSEAQKLYDWMRDTYKPAGPEWVVADVEEFVIFELNQPGKLTPDVARSQVNAAVMAALTHLATERRTAFRESYGYALNTVYRTYQQRAQKRIQLARFELIVAERVRELLIRPQIVGVDLSLAERSRLYNEIENVLPGLQAAIYDSIARNLRAECERYGYDFDRAFPRPSSLNQPAQKGR</sequence>
<reference evidence="1" key="1">
    <citation type="journal article" date="2015" name="Nature">
        <title>Complex archaea that bridge the gap between prokaryotes and eukaryotes.</title>
        <authorList>
            <person name="Spang A."/>
            <person name="Saw J.H."/>
            <person name="Jorgensen S.L."/>
            <person name="Zaremba-Niedzwiedzka K."/>
            <person name="Martijn J."/>
            <person name="Lind A.E."/>
            <person name="van Eijk R."/>
            <person name="Schleper C."/>
            <person name="Guy L."/>
            <person name="Ettema T.J."/>
        </authorList>
    </citation>
    <scope>NUCLEOTIDE SEQUENCE</scope>
</reference>
<gene>
    <name evidence="1" type="ORF">LCGC14_0368840</name>
</gene>
<dbReference type="EMBL" id="LAZR01000293">
    <property type="protein sequence ID" value="KKN76592.1"/>
    <property type="molecule type" value="Genomic_DNA"/>
</dbReference>
<organism evidence="1">
    <name type="scientific">marine sediment metagenome</name>
    <dbReference type="NCBI Taxonomy" id="412755"/>
    <lineage>
        <taxon>unclassified sequences</taxon>
        <taxon>metagenomes</taxon>
        <taxon>ecological metagenomes</taxon>
    </lineage>
</organism>
<protein>
    <recommendedName>
        <fullName evidence="2">DUF4034 domain-containing protein</fullName>
    </recommendedName>
</protein>
<accession>A0A0F9TNT8</accession>
<evidence type="ECO:0008006" key="2">
    <source>
        <dbReference type="Google" id="ProtNLM"/>
    </source>
</evidence>
<evidence type="ECO:0000313" key="1">
    <source>
        <dbReference type="EMBL" id="KKN76592.1"/>
    </source>
</evidence>
<name>A0A0F9TNT8_9ZZZZ</name>
<comment type="caution">
    <text evidence="1">The sequence shown here is derived from an EMBL/GenBank/DDBJ whole genome shotgun (WGS) entry which is preliminary data.</text>
</comment>
<dbReference type="AlphaFoldDB" id="A0A0F9TNT8"/>
<proteinExistence type="predicted"/>